<gene>
    <name evidence="3" type="ORF">AAF712_010361</name>
</gene>
<evidence type="ECO:0000256" key="1">
    <source>
        <dbReference type="SAM" id="Phobius"/>
    </source>
</evidence>
<protein>
    <recommendedName>
        <fullName evidence="2">DUF6534 domain-containing protein</fullName>
    </recommendedName>
</protein>
<feature type="transmembrane region" description="Helical" evidence="1">
    <location>
        <begin position="250"/>
        <end position="271"/>
    </location>
</feature>
<feature type="transmembrane region" description="Helical" evidence="1">
    <location>
        <begin position="16"/>
        <end position="36"/>
    </location>
</feature>
<dbReference type="Pfam" id="PF20152">
    <property type="entry name" value="DUF6534"/>
    <property type="match status" value="1"/>
</dbReference>
<name>A0ABR2ZP89_9AGAR</name>
<dbReference type="PANTHER" id="PTHR40465">
    <property type="entry name" value="CHROMOSOME 1, WHOLE GENOME SHOTGUN SEQUENCE"/>
    <property type="match status" value="1"/>
</dbReference>
<evidence type="ECO:0000313" key="3">
    <source>
        <dbReference type="EMBL" id="KAL0062739.1"/>
    </source>
</evidence>
<comment type="caution">
    <text evidence="3">The sequence shown here is derived from an EMBL/GenBank/DDBJ whole genome shotgun (WGS) entry which is preliminary data.</text>
</comment>
<feature type="transmembrane region" description="Helical" evidence="1">
    <location>
        <begin position="88"/>
        <end position="106"/>
    </location>
</feature>
<organism evidence="3 4">
    <name type="scientific">Marasmius tenuissimus</name>
    <dbReference type="NCBI Taxonomy" id="585030"/>
    <lineage>
        <taxon>Eukaryota</taxon>
        <taxon>Fungi</taxon>
        <taxon>Dikarya</taxon>
        <taxon>Basidiomycota</taxon>
        <taxon>Agaricomycotina</taxon>
        <taxon>Agaricomycetes</taxon>
        <taxon>Agaricomycetidae</taxon>
        <taxon>Agaricales</taxon>
        <taxon>Marasmiineae</taxon>
        <taxon>Marasmiaceae</taxon>
        <taxon>Marasmius</taxon>
    </lineage>
</organism>
<feature type="domain" description="DUF6534" evidence="2">
    <location>
        <begin position="190"/>
        <end position="275"/>
    </location>
</feature>
<evidence type="ECO:0000313" key="4">
    <source>
        <dbReference type="Proteomes" id="UP001437256"/>
    </source>
</evidence>
<keyword evidence="4" id="KW-1185">Reference proteome</keyword>
<feature type="transmembrane region" description="Helical" evidence="1">
    <location>
        <begin position="180"/>
        <end position="206"/>
    </location>
</feature>
<feature type="transmembrane region" description="Helical" evidence="1">
    <location>
        <begin position="48"/>
        <end position="68"/>
    </location>
</feature>
<evidence type="ECO:0000259" key="2">
    <source>
        <dbReference type="Pfam" id="PF20152"/>
    </source>
</evidence>
<proteinExistence type="predicted"/>
<dbReference type="PANTHER" id="PTHR40465:SF1">
    <property type="entry name" value="DUF6534 DOMAIN-CONTAINING PROTEIN"/>
    <property type="match status" value="1"/>
</dbReference>
<sequence length="277" mass="31146">MDNHPAPPPITNLTPVFIGNLIESGLLGILTIQVVVFLQRPVSGWDKLVCVGLWCMTLLHLVSAVQFAYESIFVYKGDLTGVPTPWNYSLAAVLDLFISNLTQIFYAVRLWKLFKKTYYRNALFIFLGLLIGLGLSLDACESLISPVMHETLQDTIRLDVPYKLSKVSEIYLLLTVDFKWAVMLAFTLASVIDCILSASLIIMLYNSNQRLDWTDSQLNVILAYAVNSGALASLFSITCPLTYIILPESFIFLSLRYILVPLYFNSLLAMLNAQHYL</sequence>
<feature type="transmembrane region" description="Helical" evidence="1">
    <location>
        <begin position="218"/>
        <end position="244"/>
    </location>
</feature>
<reference evidence="3 4" key="1">
    <citation type="submission" date="2024-05" db="EMBL/GenBank/DDBJ databases">
        <title>A draft genome resource for the thread blight pathogen Marasmius tenuissimus strain MS-2.</title>
        <authorList>
            <person name="Yulfo-Soto G.E."/>
            <person name="Baruah I.K."/>
            <person name="Amoako-Attah I."/>
            <person name="Bukari Y."/>
            <person name="Meinhardt L.W."/>
            <person name="Bailey B.A."/>
            <person name="Cohen S.P."/>
        </authorList>
    </citation>
    <scope>NUCLEOTIDE SEQUENCE [LARGE SCALE GENOMIC DNA]</scope>
    <source>
        <strain evidence="3 4">MS-2</strain>
    </source>
</reference>
<keyword evidence="1" id="KW-0472">Membrane</keyword>
<dbReference type="InterPro" id="IPR045339">
    <property type="entry name" value="DUF6534"/>
</dbReference>
<feature type="transmembrane region" description="Helical" evidence="1">
    <location>
        <begin position="118"/>
        <end position="137"/>
    </location>
</feature>
<dbReference type="EMBL" id="JBBXMP010000097">
    <property type="protein sequence ID" value="KAL0062739.1"/>
    <property type="molecule type" value="Genomic_DNA"/>
</dbReference>
<accession>A0ABR2ZP89</accession>
<keyword evidence="1" id="KW-1133">Transmembrane helix</keyword>
<dbReference type="Proteomes" id="UP001437256">
    <property type="component" value="Unassembled WGS sequence"/>
</dbReference>
<keyword evidence="1" id="KW-0812">Transmembrane</keyword>